<dbReference type="GO" id="GO:0005737">
    <property type="term" value="C:cytoplasm"/>
    <property type="evidence" value="ECO:0007669"/>
    <property type="project" value="UniProtKB-SubCell"/>
</dbReference>
<evidence type="ECO:0000256" key="11">
    <source>
        <dbReference type="ARBA" id="ARBA00022842"/>
    </source>
</evidence>
<keyword evidence="6" id="KW-0813">Transport</keyword>
<keyword evidence="13 18" id="KW-1133">Transmembrane helix</keyword>
<dbReference type="EMBL" id="JAAMPI010001159">
    <property type="protein sequence ID" value="KAF4626403.1"/>
    <property type="molecule type" value="Genomic_DNA"/>
</dbReference>
<dbReference type="PROSITE" id="PS50048">
    <property type="entry name" value="ZN2_CY6_FUNGAL_2"/>
    <property type="match status" value="1"/>
</dbReference>
<evidence type="ECO:0000313" key="21">
    <source>
        <dbReference type="EMBL" id="KAF4626403.1"/>
    </source>
</evidence>
<comment type="similarity">
    <text evidence="2">Belongs to the carbohydrate kinase pfkB family.</text>
</comment>
<dbReference type="CDD" id="cd12148">
    <property type="entry name" value="fungal_TF_MHR"/>
    <property type="match status" value="1"/>
</dbReference>
<dbReference type="Gene3D" id="3.40.1190.20">
    <property type="match status" value="1"/>
</dbReference>
<evidence type="ECO:0000259" key="19">
    <source>
        <dbReference type="PROSITE" id="PS50048"/>
    </source>
</evidence>
<feature type="compositionally biased region" description="Polar residues" evidence="17">
    <location>
        <begin position="959"/>
        <end position="978"/>
    </location>
</feature>
<evidence type="ECO:0000256" key="10">
    <source>
        <dbReference type="ARBA" id="ARBA00022777"/>
    </source>
</evidence>
<dbReference type="GO" id="GO:0016020">
    <property type="term" value="C:membrane"/>
    <property type="evidence" value="ECO:0007669"/>
    <property type="project" value="UniProtKB-SubCell"/>
</dbReference>
<keyword evidence="16" id="KW-0547">Nucleotide-binding</keyword>
<dbReference type="Gene3D" id="1.20.1250.20">
    <property type="entry name" value="MFS general substrate transporter like domains"/>
    <property type="match status" value="1"/>
</dbReference>
<comment type="cofactor">
    <cofactor evidence="16">
        <name>Mg(2+)</name>
        <dbReference type="ChEBI" id="CHEBI:18420"/>
    </cofactor>
    <text evidence="16">Requires a divalent cation, most likely magnesium in vivo, as an electrophilic catalyst to aid phosphoryl group transfer. It is the chelate of the metal and the nucleotide that is the actual substrate.</text>
</comment>
<evidence type="ECO:0000256" key="6">
    <source>
        <dbReference type="ARBA" id="ARBA00022448"/>
    </source>
</evidence>
<evidence type="ECO:0000313" key="22">
    <source>
        <dbReference type="Proteomes" id="UP000566819"/>
    </source>
</evidence>
<accession>A0A8H4RCJ7</accession>
<comment type="caution">
    <text evidence="16">Lacks conserved residue(s) required for the propagation of feature annotation.</text>
</comment>
<keyword evidence="11 16" id="KW-0460">Magnesium</keyword>
<dbReference type="GO" id="GO:0019303">
    <property type="term" value="P:D-ribose catabolic process"/>
    <property type="evidence" value="ECO:0007669"/>
    <property type="project" value="UniProtKB-UniRule"/>
</dbReference>
<dbReference type="PROSITE" id="PS00584">
    <property type="entry name" value="PFKB_KINASES_2"/>
    <property type="match status" value="1"/>
</dbReference>
<keyword evidence="16" id="KW-0067">ATP-binding</keyword>
<dbReference type="OrthoDB" id="648861at2759"/>
<dbReference type="InterPro" id="IPR036259">
    <property type="entry name" value="MFS_trans_sf"/>
</dbReference>
<evidence type="ECO:0000256" key="8">
    <source>
        <dbReference type="ARBA" id="ARBA00022692"/>
    </source>
</evidence>
<dbReference type="HAMAP" id="MF_01987">
    <property type="entry name" value="Ribokinase"/>
    <property type="match status" value="1"/>
</dbReference>
<feature type="transmembrane region" description="Helical" evidence="18">
    <location>
        <begin position="1217"/>
        <end position="1237"/>
    </location>
</feature>
<comment type="subunit">
    <text evidence="16">Homodimer.</text>
</comment>
<comment type="activity regulation">
    <text evidence="16">Activated by a monovalent cation that binds near, but not in, the active site. The most likely occupant of the site in vivo is potassium. Ion binding induces a conformational change that may alter substrate affinity.</text>
</comment>
<evidence type="ECO:0000256" key="15">
    <source>
        <dbReference type="ARBA" id="ARBA00023242"/>
    </source>
</evidence>
<feature type="transmembrane region" description="Helical" evidence="18">
    <location>
        <begin position="1369"/>
        <end position="1391"/>
    </location>
</feature>
<dbReference type="InterPro" id="IPR002173">
    <property type="entry name" value="Carboh/pur_kinase_PfkB_CS"/>
</dbReference>
<feature type="transmembrane region" description="Helical" evidence="18">
    <location>
        <begin position="1188"/>
        <end position="1205"/>
    </location>
</feature>
<dbReference type="InterPro" id="IPR050360">
    <property type="entry name" value="MFS_Sugar_Transporters"/>
</dbReference>
<dbReference type="InterPro" id="IPR020846">
    <property type="entry name" value="MFS_dom"/>
</dbReference>
<comment type="pathway">
    <text evidence="16">Carbohydrate metabolism; D-ribose degradation; D-ribose 5-phosphate from beta-D-ribopyranose: step 2/2.</text>
</comment>
<dbReference type="Proteomes" id="UP000566819">
    <property type="component" value="Unassembled WGS sequence"/>
</dbReference>
<dbReference type="PROSITE" id="PS50850">
    <property type="entry name" value="MFS"/>
    <property type="match status" value="1"/>
</dbReference>
<proteinExistence type="inferred from homology"/>
<comment type="similarity">
    <text evidence="16">Belongs to the carbohydrate kinase PfkB family. Ribokinase subfamily.</text>
</comment>
<feature type="transmembrane region" description="Helical" evidence="18">
    <location>
        <begin position="1472"/>
        <end position="1490"/>
    </location>
</feature>
<feature type="transmembrane region" description="Helical" evidence="18">
    <location>
        <begin position="1502"/>
        <end position="1521"/>
    </location>
</feature>
<evidence type="ECO:0000256" key="16">
    <source>
        <dbReference type="HAMAP-Rule" id="MF_03215"/>
    </source>
</evidence>
<dbReference type="PANTHER" id="PTHR48022:SF11">
    <property type="entry name" value="MONOSACCHARIDE TRANSPORTER (HXT8), PUTATIVE (AFU_ORTHOLOGUE AFUA_2G08120)-RELATED"/>
    <property type="match status" value="1"/>
</dbReference>
<dbReference type="PROSITE" id="PS00463">
    <property type="entry name" value="ZN2_CY6_FUNGAL_1"/>
    <property type="match status" value="1"/>
</dbReference>
<dbReference type="FunFam" id="1.20.1250.20:FF:000134">
    <property type="entry name" value="MFS sugar transporter protein"/>
    <property type="match status" value="1"/>
</dbReference>
<feature type="region of interest" description="Disordered" evidence="17">
    <location>
        <begin position="959"/>
        <end position="1010"/>
    </location>
</feature>
<dbReference type="InterPro" id="IPR036864">
    <property type="entry name" value="Zn2-C6_fun-type_DNA-bd_sf"/>
</dbReference>
<feature type="binding site" evidence="16">
    <location>
        <position position="925"/>
    </location>
    <ligand>
        <name>substrate</name>
    </ligand>
</feature>
<keyword evidence="16" id="KW-0963">Cytoplasm</keyword>
<sequence>MASALYSSPGSASNRRAPRSKSGCLTCRRRKVRCNEQKPRCSHCERLNLQCNWRPATNATQASRRSSEIINPDYEANVNPGSSSTQAASTLLETRNTGVEGSFNDAFNYASFMWDQDLESSVMQPARWKDLGFPEMDVFAPKDDLCVPDPTISPTFLSDRQNPTQNNMSSLDVSEFSAISGEPSQHCEGETPEERVLKDYFIQTVVPPILAQVETQLKWSSMRQVLISMSRSSMMVNFAILAFSQLLMGRNLENRTSEYQRFYNSAKAEFSRRRTEHLAIKDSVSSAELDHILATLFFLSYIDLLEGRIVDAHANLKDAYDIFQEADKTQLRMVSKRLISWLRLLDGRAVSAGGEGLFLSDNDEILAHSSPASTDIADSGNSSNDVEADIEDVLFDALYQPGFFFFQRIQSFMGRISKIDPWHRSRGTVDDETEVMSISSKISRDLGALWDSRPPLMDYALNGKLNSAHISESLAFTLTRTFRTYFANFNASRIHLHRVAYKHLPLSRETEQAILNIRTTAKIMVDTSSSPANEQEMLPVNMLWPLLMWGCEENDPEVRGWIVAQINNMEQVATNARITAQVLIEVQNRQDASKQRVDVRTVMHDIFNSCFAILKKYHRSTYLERSQIQLQILNLVNLLLGRFMDHTFESMSAKAESSDSSFPIITIIGSLNVDLTTYTSRIPTGGETCYANSFKTGSGGKGSNQASACGKLSRLPSLQNATANIQMIGAVGNDEYGRTLIRDLQSNGVDASRVLVRHDIETGVAVVLVEEDSGENRILVNAGANHSLIPEQFEKLPTPHPSLLVLQLEIPVATVVQILKTARQANVDVLLNPAPALALPDEAYLGLAHLVLNETEAVTLSGCSAIQIEETENLPTVAAIFHQKGVKNVIITLGGRGVFYSKENGECGFEKARKVPVVDTTAAGDTFIGAYALEAVKGEFEVGKAEDYWKQSSIYLTSAGPPSQSTDATRSPHLTFSDPNPPRPTTSTSWPKILSDPTGKPSRADRSIEERPRKWAWRAQSWRKWDVVWGVPKQKETPHSPQCNDQIGLPLLAFSSPLETVLRLLEVFGVAGIVFKMAKVQALDGFTIGVASFAAIGTFLFGFDSGIATTTIAHESFLTYMDHPSTAWIGAVAAVYIAGEAFGAITQIAVGDKLGRLRIMQIMCVIVTIATIIQTAAVNYGMYLAGRVLAGYAVGALVGTVPVYLSEISSPQHRGLIGGISGCGISLGTMMSNWVGYACGFAPYGPAQWRLPLGLQIPFGIIMFLGLVTFMPDSPRQLIRAGKIEKARAEFLRIRRDLDAEELLQEFAFMHSQIDFEMQREITSYREIFRLFKHRVLVSVAVQTMTSLTGTNVISYYQTILYKSLGINSSTILCLAGVYGTIGFITNCITTKFLTDQWGRRKMILTGLLGIMIVQIYAAIMQMKFQNTSNTVGKAFAVLGIYLFSIVYYGMINSTTWIYGAEVLPIALRSKVMGLGALGHFIVNVGITEAGPTAFAKIKQNYYYVFVGCCSFFLVMAYLFFPETKQKSLEEIAAAFGDKVVDERVSAEEAIFQAKGSAEHSEVAADNKV</sequence>
<evidence type="ECO:0000259" key="20">
    <source>
        <dbReference type="PROSITE" id="PS50850"/>
    </source>
</evidence>
<gene>
    <name evidence="21" type="ORF">G7Y89_g11757</name>
</gene>
<dbReference type="Pfam" id="PF00083">
    <property type="entry name" value="Sugar_tr"/>
    <property type="match status" value="1"/>
</dbReference>
<evidence type="ECO:0000256" key="5">
    <source>
        <dbReference type="ARBA" id="ARBA00016943"/>
    </source>
</evidence>
<reference evidence="21 22" key="1">
    <citation type="submission" date="2020-03" db="EMBL/GenBank/DDBJ databases">
        <title>Draft Genome Sequence of Cudoniella acicularis.</title>
        <authorList>
            <person name="Buettner E."/>
            <person name="Kellner H."/>
        </authorList>
    </citation>
    <scope>NUCLEOTIDE SEQUENCE [LARGE SCALE GENOMIC DNA]</scope>
    <source>
        <strain evidence="21 22">DSM 108380</strain>
    </source>
</reference>
<dbReference type="InterPro" id="IPR011877">
    <property type="entry name" value="Ribokinase"/>
</dbReference>
<keyword evidence="8 18" id="KW-0812">Transmembrane</keyword>
<dbReference type="GO" id="GO:0005524">
    <property type="term" value="F:ATP binding"/>
    <property type="evidence" value="ECO:0007669"/>
    <property type="project" value="UniProtKB-UniRule"/>
</dbReference>
<feature type="binding site" evidence="16">
    <location>
        <position position="809"/>
    </location>
    <ligand>
        <name>substrate</name>
    </ligand>
</feature>
<dbReference type="GO" id="GO:0008270">
    <property type="term" value="F:zinc ion binding"/>
    <property type="evidence" value="ECO:0007669"/>
    <property type="project" value="InterPro"/>
</dbReference>
<dbReference type="InterPro" id="IPR002139">
    <property type="entry name" value="Ribo/fructo_kinase"/>
</dbReference>
<dbReference type="Pfam" id="PF11951">
    <property type="entry name" value="Fungal_trans_2"/>
    <property type="match status" value="1"/>
</dbReference>
<feature type="binding site" evidence="16">
    <location>
        <position position="921"/>
    </location>
    <ligand>
        <name>K(+)</name>
        <dbReference type="ChEBI" id="CHEBI:29103"/>
    </ligand>
</feature>
<evidence type="ECO:0000256" key="14">
    <source>
        <dbReference type="ARBA" id="ARBA00023136"/>
    </source>
</evidence>
<dbReference type="Pfam" id="PF00172">
    <property type="entry name" value="Zn_clus"/>
    <property type="match status" value="1"/>
</dbReference>
<dbReference type="PRINTS" id="PR00990">
    <property type="entry name" value="RIBOKINASE"/>
</dbReference>
<dbReference type="Pfam" id="PF00294">
    <property type="entry name" value="PfkB"/>
    <property type="match status" value="1"/>
</dbReference>
<evidence type="ECO:0000256" key="2">
    <source>
        <dbReference type="ARBA" id="ARBA00005380"/>
    </source>
</evidence>
<dbReference type="SMART" id="SM00066">
    <property type="entry name" value="GAL4"/>
    <property type="match status" value="1"/>
</dbReference>
<comment type="subcellular location">
    <subcellularLocation>
        <location evidence="16">Cytoplasm</location>
    </subcellularLocation>
    <subcellularLocation>
        <location evidence="16">Nucleus</location>
    </subcellularLocation>
    <subcellularLocation>
        <location evidence="1">Membrane</location>
        <topology evidence="1">Multi-pass membrane protein</topology>
    </subcellularLocation>
</comment>
<dbReference type="GO" id="GO:0000981">
    <property type="term" value="F:DNA-binding transcription factor activity, RNA polymerase II-specific"/>
    <property type="evidence" value="ECO:0007669"/>
    <property type="project" value="InterPro"/>
</dbReference>
<dbReference type="InterPro" id="IPR005828">
    <property type="entry name" value="MFS_sugar_transport-like"/>
</dbReference>
<evidence type="ECO:0000256" key="4">
    <source>
        <dbReference type="ARBA" id="ARBA00012035"/>
    </source>
</evidence>
<dbReference type="CDD" id="cd00067">
    <property type="entry name" value="GAL4"/>
    <property type="match status" value="1"/>
</dbReference>
<feature type="binding site" evidence="16">
    <location>
        <begin position="672"/>
        <end position="674"/>
    </location>
    <ligand>
        <name>substrate</name>
    </ligand>
</feature>
<feature type="binding site" evidence="16">
    <location>
        <position position="853"/>
    </location>
    <ligand>
        <name>ATP</name>
        <dbReference type="ChEBI" id="CHEBI:30616"/>
    </ligand>
</feature>
<comment type="caution">
    <text evidence="21">The sequence shown here is derived from an EMBL/GenBank/DDBJ whole genome shotgun (WGS) entry which is preliminary data.</text>
</comment>
<evidence type="ECO:0000256" key="3">
    <source>
        <dbReference type="ARBA" id="ARBA00010992"/>
    </source>
</evidence>
<keyword evidence="22" id="KW-1185">Reference proteome</keyword>
<dbReference type="PANTHER" id="PTHR48022">
    <property type="entry name" value="PLASTIDIC GLUCOSE TRANSPORTER 4"/>
    <property type="match status" value="1"/>
</dbReference>
<dbReference type="InterPro" id="IPR001138">
    <property type="entry name" value="Zn2Cys6_DnaBD"/>
</dbReference>
<keyword evidence="12 16" id="KW-0630">Potassium</keyword>
<feature type="binding site" evidence="16">
    <location>
        <position position="919"/>
    </location>
    <ligand>
        <name>K(+)</name>
        <dbReference type="ChEBI" id="CHEBI:29103"/>
    </ligand>
</feature>
<organism evidence="21 22">
    <name type="scientific">Cudoniella acicularis</name>
    <dbReference type="NCBI Taxonomy" id="354080"/>
    <lineage>
        <taxon>Eukaryota</taxon>
        <taxon>Fungi</taxon>
        <taxon>Dikarya</taxon>
        <taxon>Ascomycota</taxon>
        <taxon>Pezizomycotina</taxon>
        <taxon>Leotiomycetes</taxon>
        <taxon>Helotiales</taxon>
        <taxon>Tricladiaceae</taxon>
        <taxon>Cudoniella</taxon>
    </lineage>
</organism>
<evidence type="ECO:0000256" key="17">
    <source>
        <dbReference type="SAM" id="MobiDB-lite"/>
    </source>
</evidence>
<feature type="binding site" evidence="16">
    <location>
        <begin position="924"/>
        <end position="925"/>
    </location>
    <ligand>
        <name>ATP</name>
        <dbReference type="ChEBI" id="CHEBI:30616"/>
    </ligand>
</feature>
<feature type="active site" description="Proton acceptor" evidence="16">
    <location>
        <position position="925"/>
    </location>
</feature>
<feature type="transmembrane region" description="Helical" evidence="18">
    <location>
        <begin position="1403"/>
        <end position="1420"/>
    </location>
</feature>
<evidence type="ECO:0000256" key="7">
    <source>
        <dbReference type="ARBA" id="ARBA00022679"/>
    </source>
</evidence>
<dbReference type="SUPFAM" id="SSF103473">
    <property type="entry name" value="MFS general substrate transporter"/>
    <property type="match status" value="1"/>
</dbReference>
<dbReference type="SUPFAM" id="SSF53613">
    <property type="entry name" value="Ribokinase-like"/>
    <property type="match status" value="1"/>
</dbReference>
<evidence type="ECO:0000256" key="9">
    <source>
        <dbReference type="ARBA" id="ARBA00022723"/>
    </source>
</evidence>
<keyword evidence="14 18" id="KW-0472">Membrane</keyword>
<feature type="binding site" evidence="16">
    <location>
        <position position="966"/>
    </location>
    <ligand>
        <name>K(+)</name>
        <dbReference type="ChEBI" id="CHEBI:29103"/>
    </ligand>
</feature>
<feature type="transmembrane region" description="Helical" evidence="18">
    <location>
        <begin position="1085"/>
        <end position="1107"/>
    </location>
</feature>
<feature type="binding site" evidence="16">
    <location>
        <begin position="700"/>
        <end position="704"/>
    </location>
    <ligand>
        <name>substrate</name>
    </ligand>
</feature>
<feature type="transmembrane region" description="Helical" evidence="18">
    <location>
        <begin position="1127"/>
        <end position="1150"/>
    </location>
</feature>
<dbReference type="InterPro" id="IPR021858">
    <property type="entry name" value="Fun_TF"/>
</dbReference>
<keyword evidence="16" id="KW-0119">Carbohydrate metabolism</keyword>
<feature type="transmembrane region" description="Helical" evidence="18">
    <location>
        <begin position="1162"/>
        <end position="1182"/>
    </location>
</feature>
<feature type="binding site" evidence="16">
    <location>
        <begin position="892"/>
        <end position="897"/>
    </location>
    <ligand>
        <name>ATP</name>
        <dbReference type="ChEBI" id="CHEBI:30616"/>
    </ligand>
</feature>
<feature type="transmembrane region" description="Helical" evidence="18">
    <location>
        <begin position="1432"/>
        <end position="1451"/>
    </location>
</feature>
<evidence type="ECO:0000256" key="1">
    <source>
        <dbReference type="ARBA" id="ARBA00004141"/>
    </source>
</evidence>
<evidence type="ECO:0000256" key="12">
    <source>
        <dbReference type="ARBA" id="ARBA00022958"/>
    </source>
</evidence>
<evidence type="ECO:0000256" key="18">
    <source>
        <dbReference type="SAM" id="Phobius"/>
    </source>
</evidence>
<dbReference type="GO" id="GO:0005634">
    <property type="term" value="C:nucleus"/>
    <property type="evidence" value="ECO:0007669"/>
    <property type="project" value="UniProtKB-SubCell"/>
</dbReference>
<keyword evidence="7 16" id="KW-0808">Transferase</keyword>
<comment type="similarity">
    <text evidence="3">Belongs to the major facilitator superfamily. Sugar transporter (TC 2.A.1.1) family.</text>
</comment>
<keyword evidence="10 16" id="KW-0418">Kinase</keyword>
<feature type="region of interest" description="Disordered" evidence="17">
    <location>
        <begin position="1"/>
        <end position="21"/>
    </location>
</feature>
<dbReference type="GO" id="GO:0004747">
    <property type="term" value="F:ribokinase activity"/>
    <property type="evidence" value="ECO:0007669"/>
    <property type="project" value="UniProtKB-UniRule"/>
</dbReference>
<dbReference type="InterPro" id="IPR011611">
    <property type="entry name" value="PfkB_dom"/>
</dbReference>
<comment type="catalytic activity">
    <reaction evidence="16">
        <text>D-ribose + ATP = D-ribose 5-phosphate + ADP + H(+)</text>
        <dbReference type="Rhea" id="RHEA:13697"/>
        <dbReference type="ChEBI" id="CHEBI:15378"/>
        <dbReference type="ChEBI" id="CHEBI:30616"/>
        <dbReference type="ChEBI" id="CHEBI:47013"/>
        <dbReference type="ChEBI" id="CHEBI:78346"/>
        <dbReference type="ChEBI" id="CHEBI:456216"/>
        <dbReference type="EC" id="2.7.1.15"/>
    </reaction>
</comment>
<feature type="domain" description="Major facilitator superfamily (MFS) profile" evidence="20">
    <location>
        <begin position="1090"/>
        <end position="1525"/>
    </location>
</feature>
<keyword evidence="15 16" id="KW-0539">Nucleus</keyword>
<dbReference type="InterPro" id="IPR029056">
    <property type="entry name" value="Ribokinase-like"/>
</dbReference>
<dbReference type="EC" id="2.7.1.15" evidence="4 16"/>
<feature type="domain" description="Zn(2)-C6 fungal-type" evidence="19">
    <location>
        <begin position="23"/>
        <end position="53"/>
    </location>
</feature>
<feature type="binding site" evidence="16">
    <location>
        <position position="963"/>
    </location>
    <ligand>
        <name>K(+)</name>
        <dbReference type="ChEBI" id="CHEBI:29103"/>
    </ligand>
</feature>
<protein>
    <recommendedName>
        <fullName evidence="5 16">Ribokinase</fullName>
        <shortName evidence="16">RK</shortName>
        <ecNumber evidence="4 16">2.7.1.15</ecNumber>
    </recommendedName>
</protein>
<dbReference type="SUPFAM" id="SSF57701">
    <property type="entry name" value="Zn2/Cys6 DNA-binding domain"/>
    <property type="match status" value="1"/>
</dbReference>
<dbReference type="Gene3D" id="4.10.240.10">
    <property type="entry name" value="Zn(2)-C6 fungal-type DNA-binding domain"/>
    <property type="match status" value="1"/>
</dbReference>
<evidence type="ECO:0000256" key="13">
    <source>
        <dbReference type="ARBA" id="ARBA00022989"/>
    </source>
</evidence>
<name>A0A8H4RCJ7_9HELO</name>
<dbReference type="CDD" id="cd01174">
    <property type="entry name" value="ribokinase"/>
    <property type="match status" value="1"/>
</dbReference>
<feature type="transmembrane region" description="Helical" evidence="18">
    <location>
        <begin position="1249"/>
        <end position="1270"/>
    </location>
</feature>
<dbReference type="GO" id="GO:0005351">
    <property type="term" value="F:carbohydrate:proton symporter activity"/>
    <property type="evidence" value="ECO:0007669"/>
    <property type="project" value="TreeGrafter"/>
</dbReference>
<comment type="function">
    <text evidence="16">Catalyzes the phosphorylation of ribose at O-5 in a reaction requiring ATP and magnesium. The resulting D-ribose-5-phosphate can then be used either for sythesis of nucleotides, histidine, and tryptophan, or as a component of the pentose phosphate pathway.</text>
</comment>
<keyword evidence="9 16" id="KW-0479">Metal-binding</keyword>
<dbReference type="UniPathway" id="UPA00916">
    <property type="reaction ID" value="UER00889"/>
</dbReference>
<feature type="compositionally biased region" description="Polar residues" evidence="17">
    <location>
        <begin position="1"/>
        <end position="14"/>
    </location>
</feature>